<protein>
    <recommendedName>
        <fullName evidence="7 9">Uroporphyrinogen-III synthase</fullName>
        <ecNumber evidence="3 9">4.2.1.75</ecNumber>
    </recommendedName>
</protein>
<keyword evidence="5 9" id="KW-0627">Porphyrin biosynthesis</keyword>
<dbReference type="EC" id="4.2.1.75" evidence="3 9"/>
<sequence>MNLSQNPLKGWDILITRSAEQGRELSEKVISLGGKAIHIPMIEFRPAEGAQDNYLKKMADYDWIIFTSANTVRFFFKALEKNNVPIPATMKWAAVGDKTKKILQKEGIEPDFVPNKFSAEDFVEEFISAVKGGKILFPHGNLARSIIPEGLRNEGFTLDDWTIYETFFPDESRGKLKDWLQNCGKAVVTFTSPSTVRNFMEIIRLEGLDHVLPHLTAACIGPVTAKELKNFGVTPRICPSVYTTEAMVNEMMEYIQKNEEEDQSWN</sequence>
<dbReference type="Gene3D" id="3.40.50.10090">
    <property type="match status" value="2"/>
</dbReference>
<dbReference type="AlphaFoldDB" id="A0A370GNZ5"/>
<evidence type="ECO:0000256" key="1">
    <source>
        <dbReference type="ARBA" id="ARBA00004772"/>
    </source>
</evidence>
<dbReference type="GO" id="GO:0004852">
    <property type="term" value="F:uroporphyrinogen-III synthase activity"/>
    <property type="evidence" value="ECO:0007669"/>
    <property type="project" value="UniProtKB-UniRule"/>
</dbReference>
<comment type="similarity">
    <text evidence="2 9">Belongs to the uroporphyrinogen-III synthase family.</text>
</comment>
<dbReference type="GO" id="GO:0006782">
    <property type="term" value="P:protoporphyrinogen IX biosynthetic process"/>
    <property type="evidence" value="ECO:0007669"/>
    <property type="project" value="UniProtKB-UniRule"/>
</dbReference>
<dbReference type="Pfam" id="PF02602">
    <property type="entry name" value="HEM4"/>
    <property type="match status" value="1"/>
</dbReference>
<evidence type="ECO:0000256" key="2">
    <source>
        <dbReference type="ARBA" id="ARBA00008133"/>
    </source>
</evidence>
<evidence type="ECO:0000259" key="10">
    <source>
        <dbReference type="Pfam" id="PF02602"/>
    </source>
</evidence>
<dbReference type="EMBL" id="QQAY01000003">
    <property type="protein sequence ID" value="RDI44174.1"/>
    <property type="molecule type" value="Genomic_DNA"/>
</dbReference>
<evidence type="ECO:0000313" key="12">
    <source>
        <dbReference type="Proteomes" id="UP000255326"/>
    </source>
</evidence>
<keyword evidence="12" id="KW-1185">Reference proteome</keyword>
<name>A0A370GNZ5_9BACI</name>
<evidence type="ECO:0000313" key="11">
    <source>
        <dbReference type="EMBL" id="RDI44174.1"/>
    </source>
</evidence>
<reference evidence="11 12" key="1">
    <citation type="submission" date="2018-07" db="EMBL/GenBank/DDBJ databases">
        <title>Genomic Encyclopedia of Type Strains, Phase IV (KMG-IV): sequencing the most valuable type-strain genomes for metagenomic binning, comparative biology and taxonomic classification.</title>
        <authorList>
            <person name="Goeker M."/>
        </authorList>
    </citation>
    <scope>NUCLEOTIDE SEQUENCE [LARGE SCALE GENOMIC DNA]</scope>
    <source>
        <strain evidence="11 12">DSM 25281</strain>
    </source>
</reference>
<dbReference type="UniPathway" id="UPA00251">
    <property type="reaction ID" value="UER00320"/>
</dbReference>
<organism evidence="11 12">
    <name type="scientific">Falsibacillus pallidus</name>
    <dbReference type="NCBI Taxonomy" id="493781"/>
    <lineage>
        <taxon>Bacteria</taxon>
        <taxon>Bacillati</taxon>
        <taxon>Bacillota</taxon>
        <taxon>Bacilli</taxon>
        <taxon>Bacillales</taxon>
        <taxon>Bacillaceae</taxon>
        <taxon>Falsibacillus</taxon>
    </lineage>
</organism>
<evidence type="ECO:0000256" key="6">
    <source>
        <dbReference type="ARBA" id="ARBA00037589"/>
    </source>
</evidence>
<dbReference type="SUPFAM" id="SSF69618">
    <property type="entry name" value="HemD-like"/>
    <property type="match status" value="1"/>
</dbReference>
<dbReference type="PANTHER" id="PTHR38042">
    <property type="entry name" value="UROPORPHYRINOGEN-III SYNTHASE, CHLOROPLASTIC"/>
    <property type="match status" value="1"/>
</dbReference>
<evidence type="ECO:0000256" key="4">
    <source>
        <dbReference type="ARBA" id="ARBA00023239"/>
    </source>
</evidence>
<proteinExistence type="inferred from homology"/>
<evidence type="ECO:0000256" key="9">
    <source>
        <dbReference type="RuleBase" id="RU366031"/>
    </source>
</evidence>
<evidence type="ECO:0000256" key="7">
    <source>
        <dbReference type="ARBA" id="ARBA00040167"/>
    </source>
</evidence>
<accession>A0A370GNZ5</accession>
<evidence type="ECO:0000256" key="3">
    <source>
        <dbReference type="ARBA" id="ARBA00013109"/>
    </source>
</evidence>
<dbReference type="PANTHER" id="PTHR38042:SF1">
    <property type="entry name" value="UROPORPHYRINOGEN-III SYNTHASE, CHLOROPLASTIC"/>
    <property type="match status" value="1"/>
</dbReference>
<dbReference type="Proteomes" id="UP000255326">
    <property type="component" value="Unassembled WGS sequence"/>
</dbReference>
<dbReference type="RefSeq" id="WP_114745054.1">
    <property type="nucleotide sequence ID" value="NZ_QQAY01000003.1"/>
</dbReference>
<comment type="function">
    <text evidence="6 9">Catalyzes cyclization of the linear tetrapyrrole, hydroxymethylbilane, to the macrocyclic uroporphyrinogen III.</text>
</comment>
<evidence type="ECO:0000256" key="5">
    <source>
        <dbReference type="ARBA" id="ARBA00023244"/>
    </source>
</evidence>
<dbReference type="OrthoDB" id="9815856at2"/>
<comment type="caution">
    <text evidence="11">The sequence shown here is derived from an EMBL/GenBank/DDBJ whole genome shotgun (WGS) entry which is preliminary data.</text>
</comment>
<comment type="pathway">
    <text evidence="1 9">Porphyrin-containing compound metabolism; protoporphyrin-IX biosynthesis; coproporphyrinogen-III from 5-aminolevulinate: step 3/4.</text>
</comment>
<gene>
    <name evidence="11" type="ORF">DFR59_103241</name>
</gene>
<dbReference type="InterPro" id="IPR003754">
    <property type="entry name" value="4pyrrol_synth_uPrphyn_synth"/>
</dbReference>
<feature type="domain" description="Tetrapyrrole biosynthesis uroporphyrinogen III synthase" evidence="10">
    <location>
        <begin position="24"/>
        <end position="248"/>
    </location>
</feature>
<evidence type="ECO:0000256" key="8">
    <source>
        <dbReference type="ARBA" id="ARBA00048617"/>
    </source>
</evidence>
<dbReference type="InterPro" id="IPR039793">
    <property type="entry name" value="UROS/Hem4"/>
</dbReference>
<dbReference type="GO" id="GO:0006780">
    <property type="term" value="P:uroporphyrinogen III biosynthetic process"/>
    <property type="evidence" value="ECO:0007669"/>
    <property type="project" value="UniProtKB-UniRule"/>
</dbReference>
<dbReference type="CDD" id="cd06578">
    <property type="entry name" value="HemD"/>
    <property type="match status" value="1"/>
</dbReference>
<keyword evidence="4 9" id="KW-0456">Lyase</keyword>
<dbReference type="InterPro" id="IPR036108">
    <property type="entry name" value="4pyrrol_syn_uPrphyn_synt_sf"/>
</dbReference>
<comment type="catalytic activity">
    <reaction evidence="8 9">
        <text>hydroxymethylbilane = uroporphyrinogen III + H2O</text>
        <dbReference type="Rhea" id="RHEA:18965"/>
        <dbReference type="ChEBI" id="CHEBI:15377"/>
        <dbReference type="ChEBI" id="CHEBI:57308"/>
        <dbReference type="ChEBI" id="CHEBI:57845"/>
        <dbReference type="EC" id="4.2.1.75"/>
    </reaction>
</comment>